<feature type="chain" id="PRO_5003587297" evidence="1">
    <location>
        <begin position="27"/>
        <end position="612"/>
    </location>
</feature>
<dbReference type="Proteomes" id="UP000004956">
    <property type="component" value="Unassembled WGS sequence"/>
</dbReference>
<organism evidence="3 4">
    <name type="scientific">Sutterella parvirubra YIT 11816</name>
    <dbReference type="NCBI Taxonomy" id="762967"/>
    <lineage>
        <taxon>Bacteria</taxon>
        <taxon>Pseudomonadati</taxon>
        <taxon>Pseudomonadota</taxon>
        <taxon>Betaproteobacteria</taxon>
        <taxon>Burkholderiales</taxon>
        <taxon>Sutterellaceae</taxon>
        <taxon>Sutterella</taxon>
    </lineage>
</organism>
<keyword evidence="4" id="KW-1185">Reference proteome</keyword>
<dbReference type="InterPro" id="IPR035391">
    <property type="entry name" value="Arylsulfotran_N"/>
</dbReference>
<comment type="caution">
    <text evidence="3">The sequence shown here is derived from an EMBL/GenBank/DDBJ whole genome shotgun (WGS) entry which is preliminary data.</text>
</comment>
<dbReference type="Pfam" id="PF17425">
    <property type="entry name" value="Arylsulfotran_N"/>
    <property type="match status" value="1"/>
</dbReference>
<dbReference type="OrthoDB" id="9146689at2"/>
<dbReference type="EMBL" id="AFBQ01000075">
    <property type="protein sequence ID" value="EHY32003.1"/>
    <property type="molecule type" value="Genomic_DNA"/>
</dbReference>
<keyword evidence="3" id="KW-0808">Transferase</keyword>
<dbReference type="GO" id="GO:0004062">
    <property type="term" value="F:aryl sulfotransferase activity"/>
    <property type="evidence" value="ECO:0007669"/>
    <property type="project" value="InterPro"/>
</dbReference>
<reference evidence="3 4" key="1">
    <citation type="submission" date="2011-11" db="EMBL/GenBank/DDBJ databases">
        <authorList>
            <person name="Weinstock G."/>
            <person name="Sodergren E."/>
            <person name="Clifton S."/>
            <person name="Fulton L."/>
            <person name="Fulton B."/>
            <person name="Courtney L."/>
            <person name="Fronick C."/>
            <person name="Harrison M."/>
            <person name="Strong C."/>
            <person name="Farmer C."/>
            <person name="Delahaunty K."/>
            <person name="Markovic C."/>
            <person name="Hall O."/>
            <person name="Minx P."/>
            <person name="Tomlinson C."/>
            <person name="Mitreva M."/>
            <person name="Hou S."/>
            <person name="Chen J."/>
            <person name="Wollam A."/>
            <person name="Pepin K.H."/>
            <person name="Johnson M."/>
            <person name="Bhonagiri V."/>
            <person name="Zhang X."/>
            <person name="Suruliraj S."/>
            <person name="Warren W."/>
            <person name="Chinwalla A."/>
            <person name="Mardis E.R."/>
            <person name="Wilson R.K."/>
        </authorList>
    </citation>
    <scope>NUCLEOTIDE SEQUENCE [LARGE SCALE GENOMIC DNA]</scope>
    <source>
        <strain evidence="3 4">YIT 11816</strain>
    </source>
</reference>
<proteinExistence type="predicted"/>
<gene>
    <name evidence="3" type="ORF">HMPREF9440_00612</name>
</gene>
<dbReference type="RefSeq" id="WP_008541202.1">
    <property type="nucleotide sequence ID" value="NZ_JH604898.1"/>
</dbReference>
<dbReference type="AlphaFoldDB" id="H3KD07"/>
<feature type="signal peptide" evidence="1">
    <location>
        <begin position="1"/>
        <end position="26"/>
    </location>
</feature>
<dbReference type="STRING" id="762967.HMPREF9440_00612"/>
<evidence type="ECO:0000313" key="4">
    <source>
        <dbReference type="Proteomes" id="UP000004956"/>
    </source>
</evidence>
<dbReference type="PATRIC" id="fig|762967.3.peg.499"/>
<protein>
    <submittedName>
        <fullName evidence="3">Arylsulfotransferase</fullName>
    </submittedName>
</protein>
<dbReference type="PANTHER" id="PTHR35340:SF10">
    <property type="entry name" value="CYTOPLASMIC PROTEIN"/>
    <property type="match status" value="1"/>
</dbReference>
<evidence type="ECO:0000259" key="2">
    <source>
        <dbReference type="Pfam" id="PF17425"/>
    </source>
</evidence>
<dbReference type="InterPro" id="IPR010262">
    <property type="entry name" value="Arylsulfotransferase_bact"/>
</dbReference>
<dbReference type="Pfam" id="PF05935">
    <property type="entry name" value="Arylsulfotrans"/>
    <property type="match status" value="1"/>
</dbReference>
<feature type="domain" description="Arylsulfotransferase N-terminal" evidence="2">
    <location>
        <begin position="46"/>
        <end position="134"/>
    </location>
</feature>
<dbReference type="InterPro" id="IPR038477">
    <property type="entry name" value="ASST_N_sf"/>
</dbReference>
<evidence type="ECO:0000313" key="3">
    <source>
        <dbReference type="EMBL" id="EHY32003.1"/>
    </source>
</evidence>
<accession>H3KD07</accession>
<keyword evidence="1" id="KW-0732">Signal</keyword>
<evidence type="ECO:0000256" key="1">
    <source>
        <dbReference type="SAM" id="SignalP"/>
    </source>
</evidence>
<dbReference type="InterPro" id="IPR053143">
    <property type="entry name" value="Arylsulfate_ST"/>
</dbReference>
<name>H3KD07_9BURK</name>
<sequence length="612" mass="67996">MQFSLKHAAIATAAAGMALAASHAMAMGGASGANVTYAVQGNIGEVVWNPHKIAPLTAVIRNGGYEIKNAKVRIVPKANGQEIKYDVSRRQILTHGGIPVFGLYPDYLNTVEVEYDRVYNGKTEHFQDRYQFYAPPVYTMSNGTPMQSTTMFNAKPEIVKPGFEDRLYLIDNQLYSAAPQGGRFVWNNPTGGALEWAFNSEVGIIDTKGETRWYLLASLINDTEDPWSSGFMMGFQQAPDGALTWGFGQRYVKYDLIGRKIWDRRLPSAYADYSHAFDNMQNGNSLLRVSSADYRRADGKRVHTVRDVIIEVDKDGGVVDEWKLMEILDPYRADVIKVLDQGAVCLNIDASKAGQTLSAEDLAKQEAEGQFGDVAGVGPGRNWAHVNSVDYDPTDDSIIISSRHQSAAIKIGRDKKVKWIMGSPEGWSDKFKDKVLTPVDAKGNKIKCEGSKCEGGFDWSWTQHTAWRIDKKSTKDVIYITVFDNGDARGMEQPALAEEKYTRGVIYKIDQKKMTVEQVWEVGKEYGHDAFSPVTGLAQYQEDKDSVVVYYSTAGLTFDLHAGGGAANGNIPDPWICEYRWGETEPSVKINFTDAFGYQAFPISLEKAFSQN</sequence>
<dbReference type="HOGENOM" id="CLU_026635_2_0_4"/>
<dbReference type="Gene3D" id="2.60.40.3100">
    <property type="entry name" value="Arylsulphate sulphotransferase monomer, N-terminal domain"/>
    <property type="match status" value="1"/>
</dbReference>
<dbReference type="PANTHER" id="PTHR35340">
    <property type="entry name" value="PQQ ENZYME REPEAT PROTEIN-RELATED"/>
    <property type="match status" value="1"/>
</dbReference>